<evidence type="ECO:0000313" key="1">
    <source>
        <dbReference type="EMBL" id="QKS73139.1"/>
    </source>
</evidence>
<evidence type="ECO:0000313" key="2">
    <source>
        <dbReference type="Proteomes" id="UP000318138"/>
    </source>
</evidence>
<dbReference type="InterPro" id="IPR011726">
    <property type="entry name" value="KdpF"/>
</dbReference>
<dbReference type="RefSeq" id="WP_176011102.1">
    <property type="nucleotide sequence ID" value="NZ_CP041372.2"/>
</dbReference>
<dbReference type="GO" id="GO:0008556">
    <property type="term" value="F:P-type potassium transmembrane transporter activity"/>
    <property type="evidence" value="ECO:0007669"/>
    <property type="project" value="InterPro"/>
</dbReference>
<reference evidence="2" key="1">
    <citation type="submission" date="2019-07" db="EMBL/GenBank/DDBJ databases">
        <title>Bacillus alkalisoli sp. nov. isolated from saline soil.</title>
        <authorList>
            <person name="Sun J.-Q."/>
            <person name="Xu L."/>
        </authorList>
    </citation>
    <scope>NUCLEOTIDE SEQUENCE [LARGE SCALE GENOMIC DNA]</scope>
    <source>
        <strain evidence="2">M4U3P1</strain>
    </source>
</reference>
<dbReference type="KEGG" id="psua:FLK61_24085"/>
<dbReference type="GO" id="GO:0005886">
    <property type="term" value="C:plasma membrane"/>
    <property type="evidence" value="ECO:0007669"/>
    <property type="project" value="InterPro"/>
</dbReference>
<accession>A0A859FK29</accession>
<dbReference type="Proteomes" id="UP000318138">
    <property type="component" value="Chromosome"/>
</dbReference>
<dbReference type="AlphaFoldDB" id="A0A859FK29"/>
<proteinExistence type="predicted"/>
<sequence>MNVFIFIVAISVVAYLFYALVHAENI</sequence>
<protein>
    <submittedName>
        <fullName evidence="1">Potassium-transporting ATPase subunit F</fullName>
    </submittedName>
</protein>
<dbReference type="EMBL" id="CP041372">
    <property type="protein sequence ID" value="QKS73139.1"/>
    <property type="molecule type" value="Genomic_DNA"/>
</dbReference>
<keyword evidence="2" id="KW-1185">Reference proteome</keyword>
<organism evidence="1 2">
    <name type="scientific">Paenalkalicoccus suaedae</name>
    <dbReference type="NCBI Taxonomy" id="2592382"/>
    <lineage>
        <taxon>Bacteria</taxon>
        <taxon>Bacillati</taxon>
        <taxon>Bacillota</taxon>
        <taxon>Bacilli</taxon>
        <taxon>Bacillales</taxon>
        <taxon>Bacillaceae</taxon>
        <taxon>Paenalkalicoccus</taxon>
    </lineage>
</organism>
<name>A0A859FK29_9BACI</name>
<gene>
    <name evidence="1" type="ORF">FLK61_24085</name>
</gene>
<dbReference type="Pfam" id="PF09604">
    <property type="entry name" value="Potass_KdpF"/>
    <property type="match status" value="1"/>
</dbReference>